<evidence type="ECO:0000313" key="5">
    <source>
        <dbReference type="Proteomes" id="UP000475249"/>
    </source>
</evidence>
<proteinExistence type="predicted"/>
<dbReference type="GO" id="GO:0005829">
    <property type="term" value="C:cytosol"/>
    <property type="evidence" value="ECO:0007669"/>
    <property type="project" value="TreeGrafter"/>
</dbReference>
<evidence type="ECO:0000256" key="1">
    <source>
        <dbReference type="ARBA" id="ARBA00022801"/>
    </source>
</evidence>
<evidence type="ECO:0000259" key="3">
    <source>
        <dbReference type="Pfam" id="PF01156"/>
    </source>
</evidence>
<sequence>MHKIIIDTDPGIDDSMAIQFAFASGAFEILGLTTVFGNVSIDITTTNALRLLDLLDRSEVPVSKGAANPLEGVFGGGVPFIHGDDGQGNTNKPPSKNKAISLPAHEFIIEQVMKFPNELVLVALGPLTNLALALRQKPEIQHKVKEVVLMGGNPFCPGNATPAAEANILSDPLAADEVLGAEWPVTMIGLDVTHRTLLRRSDFDEITQNPSPINKHVTSAYLFYLDFFKRANKIEGTYLHDASVFAYLMRPDYYTTENYPVRVATHEGVGRGKTWPSVGDTDQEEREALKPWKGRPKINICVDVEGEKVIELLKSVLLSGSV</sequence>
<dbReference type="Proteomes" id="UP000475249">
    <property type="component" value="Unassembled WGS sequence"/>
</dbReference>
<name>A0A6L9EDE8_9FLAO</name>
<accession>A0A6L9EDE8</accession>
<dbReference type="Pfam" id="PF01156">
    <property type="entry name" value="IU_nuc_hydro"/>
    <property type="match status" value="1"/>
</dbReference>
<evidence type="ECO:0000313" key="4">
    <source>
        <dbReference type="EMBL" id="NAS12631.1"/>
    </source>
</evidence>
<organism evidence="4 5">
    <name type="scientific">Poritiphilus flavus</name>
    <dbReference type="NCBI Taxonomy" id="2697053"/>
    <lineage>
        <taxon>Bacteria</taxon>
        <taxon>Pseudomonadati</taxon>
        <taxon>Bacteroidota</taxon>
        <taxon>Flavobacteriia</taxon>
        <taxon>Flavobacteriales</taxon>
        <taxon>Flavobacteriaceae</taxon>
        <taxon>Poritiphilus</taxon>
    </lineage>
</organism>
<keyword evidence="5" id="KW-1185">Reference proteome</keyword>
<dbReference type="SUPFAM" id="SSF53590">
    <property type="entry name" value="Nucleoside hydrolase"/>
    <property type="match status" value="1"/>
</dbReference>
<dbReference type="AlphaFoldDB" id="A0A6L9EDE8"/>
<dbReference type="PANTHER" id="PTHR12304:SF4">
    <property type="entry name" value="URIDINE NUCLEOSIDASE"/>
    <property type="match status" value="1"/>
</dbReference>
<dbReference type="InterPro" id="IPR036452">
    <property type="entry name" value="Ribo_hydro-like"/>
</dbReference>
<keyword evidence="2" id="KW-0326">Glycosidase</keyword>
<dbReference type="InterPro" id="IPR001910">
    <property type="entry name" value="Inosine/uridine_hydrolase_dom"/>
</dbReference>
<gene>
    <name evidence="4" type="ORF">GTQ38_11500</name>
</gene>
<dbReference type="EMBL" id="WXYO01000005">
    <property type="protein sequence ID" value="NAS12631.1"/>
    <property type="molecule type" value="Genomic_DNA"/>
</dbReference>
<feature type="domain" description="Inosine/uridine-preferring nucleoside hydrolase" evidence="3">
    <location>
        <begin position="4"/>
        <end position="310"/>
    </location>
</feature>
<dbReference type="CDD" id="cd02650">
    <property type="entry name" value="nuc_hydro_CaPnhB"/>
    <property type="match status" value="1"/>
</dbReference>
<dbReference type="RefSeq" id="WP_161435663.1">
    <property type="nucleotide sequence ID" value="NZ_WXYO01000005.1"/>
</dbReference>
<dbReference type="InterPro" id="IPR023186">
    <property type="entry name" value="IUNH"/>
</dbReference>
<comment type="caution">
    <text evidence="4">The sequence shown here is derived from an EMBL/GenBank/DDBJ whole genome shotgun (WGS) entry which is preliminary data.</text>
</comment>
<dbReference type="PANTHER" id="PTHR12304">
    <property type="entry name" value="INOSINE-URIDINE PREFERRING NUCLEOSIDE HYDROLASE"/>
    <property type="match status" value="1"/>
</dbReference>
<reference evidence="4 5" key="1">
    <citation type="submission" date="2020-01" db="EMBL/GenBank/DDBJ databases">
        <title>Bacteria diversity of Porities sp.</title>
        <authorList>
            <person name="Wang G."/>
        </authorList>
    </citation>
    <scope>NUCLEOTIDE SEQUENCE [LARGE SCALE GENOMIC DNA]</scope>
    <source>
        <strain evidence="4 5">R33</strain>
    </source>
</reference>
<protein>
    <submittedName>
        <fullName evidence="4">Nucleoside hydrolase</fullName>
    </submittedName>
</protein>
<dbReference type="GO" id="GO:0008477">
    <property type="term" value="F:purine nucleosidase activity"/>
    <property type="evidence" value="ECO:0007669"/>
    <property type="project" value="TreeGrafter"/>
</dbReference>
<keyword evidence="1 4" id="KW-0378">Hydrolase</keyword>
<dbReference type="GO" id="GO:0006152">
    <property type="term" value="P:purine nucleoside catabolic process"/>
    <property type="evidence" value="ECO:0007669"/>
    <property type="project" value="TreeGrafter"/>
</dbReference>
<evidence type="ECO:0000256" key="2">
    <source>
        <dbReference type="ARBA" id="ARBA00023295"/>
    </source>
</evidence>
<dbReference type="Gene3D" id="3.90.245.10">
    <property type="entry name" value="Ribonucleoside hydrolase-like"/>
    <property type="match status" value="1"/>
</dbReference>